<dbReference type="InterPro" id="IPR014756">
    <property type="entry name" value="Ig_E-set"/>
</dbReference>
<dbReference type="EMBL" id="SMZX01000002">
    <property type="protein sequence ID" value="TDL43789.1"/>
    <property type="molecule type" value="Genomic_DNA"/>
</dbReference>
<dbReference type="GO" id="GO:0030313">
    <property type="term" value="C:cell envelope"/>
    <property type="evidence" value="ECO:0007669"/>
    <property type="project" value="UniProtKB-SubCell"/>
</dbReference>
<dbReference type="SUPFAM" id="SSF81296">
    <property type="entry name" value="E set domains"/>
    <property type="match status" value="1"/>
</dbReference>
<dbReference type="GO" id="GO:0005507">
    <property type="term" value="F:copper ion binding"/>
    <property type="evidence" value="ECO:0007669"/>
    <property type="project" value="InterPro"/>
</dbReference>
<evidence type="ECO:0000256" key="2">
    <source>
        <dbReference type="ARBA" id="ARBA00022723"/>
    </source>
</evidence>
<dbReference type="PANTHER" id="PTHR34820">
    <property type="entry name" value="INNER MEMBRANE PROTEIN YEBZ"/>
    <property type="match status" value="1"/>
</dbReference>
<protein>
    <submittedName>
        <fullName evidence="7">Copper resistance protein CopC</fullName>
    </submittedName>
</protein>
<keyword evidence="5" id="KW-0812">Transmembrane</keyword>
<organism evidence="7 8">
    <name type="scientific">Microbacterium oleivorans</name>
    <dbReference type="NCBI Taxonomy" id="273677"/>
    <lineage>
        <taxon>Bacteria</taxon>
        <taxon>Bacillati</taxon>
        <taxon>Actinomycetota</taxon>
        <taxon>Actinomycetes</taxon>
        <taxon>Micrococcales</taxon>
        <taxon>Microbacteriaceae</taxon>
        <taxon>Microbacterium</taxon>
    </lineage>
</organism>
<evidence type="ECO:0000256" key="5">
    <source>
        <dbReference type="SAM" id="Phobius"/>
    </source>
</evidence>
<proteinExistence type="predicted"/>
<dbReference type="Pfam" id="PF04234">
    <property type="entry name" value="CopC"/>
    <property type="match status" value="1"/>
</dbReference>
<sequence>MSAASSRPASVRPALSRILAVSAGIAALLVLGVATPALAHDELIGSTPSPDEQVSTAPTSVVLTYSAAIMPEGAEVIVVDAAGKDWTDGAPVIDTNTLTAPLASGMPEAGYLVEWRVVSSDGHPISGTIPFAVGQASPLQSSQATPDAGADGMSAVPFVVGGIVVVVAVVVVVALAMARRRTTPPTRD</sequence>
<gene>
    <name evidence="7" type="ORF">E2R54_11385</name>
</gene>
<name>A0A4R5YHF1_9MICO</name>
<comment type="subcellular location">
    <subcellularLocation>
        <location evidence="1">Cell envelope</location>
    </subcellularLocation>
</comment>
<keyword evidence="3" id="KW-0732">Signal</keyword>
<feature type="domain" description="CopC" evidence="6">
    <location>
        <begin position="40"/>
        <end position="133"/>
    </location>
</feature>
<keyword evidence="4" id="KW-0186">Copper</keyword>
<dbReference type="GO" id="GO:0005886">
    <property type="term" value="C:plasma membrane"/>
    <property type="evidence" value="ECO:0007669"/>
    <property type="project" value="TreeGrafter"/>
</dbReference>
<dbReference type="PANTHER" id="PTHR34820:SF4">
    <property type="entry name" value="INNER MEMBRANE PROTEIN YEBZ"/>
    <property type="match status" value="1"/>
</dbReference>
<dbReference type="RefSeq" id="WP_091354543.1">
    <property type="nucleotide sequence ID" value="NZ_SMZX01000002.1"/>
</dbReference>
<comment type="caution">
    <text evidence="7">The sequence shown here is derived from an EMBL/GenBank/DDBJ whole genome shotgun (WGS) entry which is preliminary data.</text>
</comment>
<evidence type="ECO:0000256" key="3">
    <source>
        <dbReference type="ARBA" id="ARBA00022729"/>
    </source>
</evidence>
<dbReference type="AlphaFoldDB" id="A0A4R5YHF1"/>
<keyword evidence="2" id="KW-0479">Metal-binding</keyword>
<dbReference type="InterPro" id="IPR014755">
    <property type="entry name" value="Cu-Rt/internalin_Ig-like"/>
</dbReference>
<dbReference type="InterPro" id="IPR007348">
    <property type="entry name" value="CopC_dom"/>
</dbReference>
<dbReference type="GO" id="GO:0042597">
    <property type="term" value="C:periplasmic space"/>
    <property type="evidence" value="ECO:0007669"/>
    <property type="project" value="InterPro"/>
</dbReference>
<evidence type="ECO:0000313" key="7">
    <source>
        <dbReference type="EMBL" id="TDL43789.1"/>
    </source>
</evidence>
<dbReference type="Gene3D" id="2.60.40.1220">
    <property type="match status" value="1"/>
</dbReference>
<dbReference type="GO" id="GO:0006825">
    <property type="term" value="P:copper ion transport"/>
    <property type="evidence" value="ECO:0007669"/>
    <property type="project" value="InterPro"/>
</dbReference>
<dbReference type="Proteomes" id="UP000295633">
    <property type="component" value="Unassembled WGS sequence"/>
</dbReference>
<accession>A0A4R5YHF1</accession>
<evidence type="ECO:0000313" key="8">
    <source>
        <dbReference type="Proteomes" id="UP000295633"/>
    </source>
</evidence>
<evidence type="ECO:0000259" key="6">
    <source>
        <dbReference type="Pfam" id="PF04234"/>
    </source>
</evidence>
<evidence type="ECO:0000256" key="1">
    <source>
        <dbReference type="ARBA" id="ARBA00004196"/>
    </source>
</evidence>
<dbReference type="GO" id="GO:0046688">
    <property type="term" value="P:response to copper ion"/>
    <property type="evidence" value="ECO:0007669"/>
    <property type="project" value="InterPro"/>
</dbReference>
<feature type="transmembrane region" description="Helical" evidence="5">
    <location>
        <begin position="155"/>
        <end position="178"/>
    </location>
</feature>
<dbReference type="InterPro" id="IPR032694">
    <property type="entry name" value="CopC/D"/>
</dbReference>
<keyword evidence="5" id="KW-0472">Membrane</keyword>
<keyword evidence="5" id="KW-1133">Transmembrane helix</keyword>
<reference evidence="7 8" key="1">
    <citation type="submission" date="2019-03" db="EMBL/GenBank/DDBJ databases">
        <title>Genome Sequencing and Assembly of Various Microbes Isolated from Partially Reclaimed Soil and Acid Mine Drainage (AMD) Site.</title>
        <authorList>
            <person name="Steinbock B."/>
            <person name="Bechtold R."/>
            <person name="Sevigny J.L."/>
            <person name="Thomas D."/>
            <person name="Cuthill L.R."/>
            <person name="Aveiro Johannsen E.J."/>
            <person name="Thomas K."/>
            <person name="Ghosh A."/>
        </authorList>
    </citation>
    <scope>NUCLEOTIDE SEQUENCE [LARGE SCALE GENOMIC DNA]</scope>
    <source>
        <strain evidence="7 8">F-B2</strain>
    </source>
</reference>
<evidence type="ECO:0000256" key="4">
    <source>
        <dbReference type="ARBA" id="ARBA00023008"/>
    </source>
</evidence>